<feature type="transmembrane region" description="Helical" evidence="1">
    <location>
        <begin position="153"/>
        <end position="171"/>
    </location>
</feature>
<proteinExistence type="predicted"/>
<dbReference type="AlphaFoldDB" id="A0A430AHT8"/>
<dbReference type="InterPro" id="IPR008756">
    <property type="entry name" value="Peptidase_M56"/>
</dbReference>
<name>A0A430AHT8_9ENTE</name>
<evidence type="ECO:0000259" key="2">
    <source>
        <dbReference type="Pfam" id="PF05569"/>
    </source>
</evidence>
<keyword evidence="1" id="KW-1133">Transmembrane helix</keyword>
<keyword evidence="1" id="KW-0472">Membrane</keyword>
<feature type="domain" description="Peptidase M56" evidence="2">
    <location>
        <begin position="1"/>
        <end position="107"/>
    </location>
</feature>
<keyword evidence="4" id="KW-1185">Reference proteome</keyword>
<feature type="transmembrane region" description="Helical" evidence="1">
    <location>
        <begin position="47"/>
        <end position="65"/>
    </location>
</feature>
<dbReference type="EMBL" id="NGKC01000040">
    <property type="protein sequence ID" value="RSU07645.1"/>
    <property type="molecule type" value="Genomic_DNA"/>
</dbReference>
<reference evidence="3 4" key="1">
    <citation type="submission" date="2017-05" db="EMBL/GenBank/DDBJ databases">
        <title>Vagococcus spp. assemblies.</title>
        <authorList>
            <person name="Gulvik C.A."/>
        </authorList>
    </citation>
    <scope>NUCLEOTIDE SEQUENCE [LARGE SCALE GENOMIC DNA]</scope>
    <source>
        <strain evidence="3 4">LMG 24798</strain>
    </source>
</reference>
<dbReference type="PANTHER" id="PTHR34978:SF3">
    <property type="entry name" value="SLR0241 PROTEIN"/>
    <property type="match status" value="1"/>
</dbReference>
<organism evidence="3 4">
    <name type="scientific">Vagococcus acidifermentans</name>
    <dbReference type="NCBI Taxonomy" id="564710"/>
    <lineage>
        <taxon>Bacteria</taxon>
        <taxon>Bacillati</taxon>
        <taxon>Bacillota</taxon>
        <taxon>Bacilli</taxon>
        <taxon>Lactobacillales</taxon>
        <taxon>Enterococcaceae</taxon>
        <taxon>Vagococcus</taxon>
    </lineage>
</organism>
<evidence type="ECO:0000256" key="1">
    <source>
        <dbReference type="SAM" id="Phobius"/>
    </source>
</evidence>
<evidence type="ECO:0000313" key="4">
    <source>
        <dbReference type="Proteomes" id="UP000286773"/>
    </source>
</evidence>
<protein>
    <recommendedName>
        <fullName evidence="2">Peptidase M56 domain-containing protein</fullName>
    </recommendedName>
</protein>
<dbReference type="Pfam" id="PF05569">
    <property type="entry name" value="Peptidase_M56"/>
    <property type="match status" value="1"/>
</dbReference>
<comment type="caution">
    <text evidence="3">The sequence shown here is derived from an EMBL/GenBank/DDBJ whole genome shotgun (WGS) entry which is preliminary data.</text>
</comment>
<dbReference type="CDD" id="cd07341">
    <property type="entry name" value="M56_BlaR1_MecR1_like"/>
    <property type="match status" value="1"/>
</dbReference>
<gene>
    <name evidence="3" type="ORF">CBF27_13985</name>
</gene>
<evidence type="ECO:0000313" key="3">
    <source>
        <dbReference type="EMBL" id="RSU07645.1"/>
    </source>
</evidence>
<accession>A0A430AHT8</accession>
<dbReference type="InterPro" id="IPR052173">
    <property type="entry name" value="Beta-lactam_resp_regulator"/>
</dbReference>
<dbReference type="Proteomes" id="UP000286773">
    <property type="component" value="Unassembled WGS sequence"/>
</dbReference>
<dbReference type="PANTHER" id="PTHR34978">
    <property type="entry name" value="POSSIBLE SENSOR-TRANSDUCER PROTEIN BLAR"/>
    <property type="match status" value="1"/>
</dbReference>
<dbReference type="RefSeq" id="WP_148112319.1">
    <property type="nucleotide sequence ID" value="NZ_NGKC01000040.1"/>
</dbReference>
<sequence length="233" mass="27568">KIVYCNNIQSPMVTGILKKYILLPDLNYTDQQMRHIIIHELQHIKNFDIYIELLLEILVIIYWWFPPIYLLKRQLDLITEMRVDKQVMDLLDPNEYMDYIETLIFVKRAVLTTEDDFYPDNIVHLPLVKKNKNMLTKRTYNILGNIDYKKTSLLSYLPLAAGFILLPFIIFEPYYIQNEQLTHTVEIKDYQNSCIEIVNGKHYLIVEGKKIGEIEDPNDSALKGINIVEKDEK</sequence>
<feature type="non-terminal residue" evidence="3">
    <location>
        <position position="1"/>
    </location>
</feature>
<dbReference type="OrthoDB" id="9770467at2"/>
<keyword evidence="1" id="KW-0812">Transmembrane</keyword>